<dbReference type="Gene3D" id="1.20.1050.10">
    <property type="match status" value="1"/>
</dbReference>
<evidence type="ECO:0000259" key="5">
    <source>
        <dbReference type="PROSITE" id="PS50405"/>
    </source>
</evidence>
<keyword evidence="6" id="KW-0808">Transferase</keyword>
<dbReference type="PANTHER" id="PTHR43917">
    <property type="match status" value="1"/>
</dbReference>
<keyword evidence="2" id="KW-0963">Cytoplasm</keyword>
<proteinExistence type="inferred from homology"/>
<dbReference type="EMBL" id="SMLL01000002">
    <property type="protein sequence ID" value="TFZ03433.1"/>
    <property type="molecule type" value="Genomic_DNA"/>
</dbReference>
<dbReference type="SUPFAM" id="SSF47616">
    <property type="entry name" value="GST C-terminal domain-like"/>
    <property type="match status" value="1"/>
</dbReference>
<comment type="similarity">
    <text evidence="3">Belongs to the GST superfamily.</text>
</comment>
<dbReference type="GO" id="GO:0016740">
    <property type="term" value="F:transferase activity"/>
    <property type="evidence" value="ECO:0007669"/>
    <property type="project" value="UniProtKB-KW"/>
</dbReference>
<evidence type="ECO:0000313" key="6">
    <source>
        <dbReference type="EMBL" id="TFZ03433.1"/>
    </source>
</evidence>
<comment type="caution">
    <text evidence="6">The sequence shown here is derived from an EMBL/GenBank/DDBJ whole genome shotgun (WGS) entry which is preliminary data.</text>
</comment>
<dbReference type="SFLD" id="SFLDS00019">
    <property type="entry name" value="Glutathione_Transferase_(cytos"/>
    <property type="match status" value="1"/>
</dbReference>
<dbReference type="InterPro" id="IPR040079">
    <property type="entry name" value="Glutathione_S-Trfase"/>
</dbReference>
<evidence type="ECO:0000256" key="1">
    <source>
        <dbReference type="ARBA" id="ARBA00004496"/>
    </source>
</evidence>
<accession>A0A4Z0BW26</accession>
<dbReference type="AlphaFoldDB" id="A0A4Z0BW26"/>
<dbReference type="SUPFAM" id="SSF52833">
    <property type="entry name" value="Thioredoxin-like"/>
    <property type="match status" value="1"/>
</dbReference>
<name>A0A4Z0BW26_9BURK</name>
<comment type="subcellular location">
    <subcellularLocation>
        <location evidence="1">Cytoplasm</location>
    </subcellularLocation>
</comment>
<dbReference type="RefSeq" id="WP_135284232.1">
    <property type="nucleotide sequence ID" value="NZ_SMLL01000002.1"/>
</dbReference>
<dbReference type="Pfam" id="PF02798">
    <property type="entry name" value="GST_N"/>
    <property type="match status" value="1"/>
</dbReference>
<organism evidence="6 7">
    <name type="scientific">Ramlibacter rhizophilus</name>
    <dbReference type="NCBI Taxonomy" id="1781167"/>
    <lineage>
        <taxon>Bacteria</taxon>
        <taxon>Pseudomonadati</taxon>
        <taxon>Pseudomonadota</taxon>
        <taxon>Betaproteobacteria</taxon>
        <taxon>Burkholderiales</taxon>
        <taxon>Comamonadaceae</taxon>
        <taxon>Ramlibacter</taxon>
    </lineage>
</organism>
<gene>
    <name evidence="6" type="ORF">EZ242_06030</name>
</gene>
<keyword evidence="7" id="KW-1185">Reference proteome</keyword>
<sequence>MKLYCHPGSTTSRAVMLFAAEEGIALDQQVVDLFTGEQYKPEYESVNPNHLVPVLEDDGFRLTESSAILKYLAEKTGSRAYPADLKQRARVNEVMDWVNTQLSRDYCYGFVYPQIFGFHKRRSDEAHQAQLEWGRERAQGWLKVLDSHFLGQGNTYLCGDSITLADYFAAPFVHVGELTGSDFAAYPALDAWLRRMKALRSWNPTFETIEAYGASLRGQPMVAV</sequence>
<dbReference type="InterPro" id="IPR004046">
    <property type="entry name" value="GST_C"/>
</dbReference>
<dbReference type="Pfam" id="PF00043">
    <property type="entry name" value="GST_C"/>
    <property type="match status" value="1"/>
</dbReference>
<feature type="domain" description="GST N-terminal" evidence="4">
    <location>
        <begin position="1"/>
        <end position="80"/>
    </location>
</feature>
<dbReference type="GO" id="GO:0005737">
    <property type="term" value="C:cytoplasm"/>
    <property type="evidence" value="ECO:0007669"/>
    <property type="project" value="UniProtKB-SubCell"/>
</dbReference>
<feature type="domain" description="GST C-terminal" evidence="5">
    <location>
        <begin position="84"/>
        <end position="224"/>
    </location>
</feature>
<dbReference type="Proteomes" id="UP000297564">
    <property type="component" value="Unassembled WGS sequence"/>
</dbReference>
<evidence type="ECO:0000256" key="3">
    <source>
        <dbReference type="RuleBase" id="RU003494"/>
    </source>
</evidence>
<dbReference type="PROSITE" id="PS50404">
    <property type="entry name" value="GST_NTER"/>
    <property type="match status" value="1"/>
</dbReference>
<dbReference type="InterPro" id="IPR036282">
    <property type="entry name" value="Glutathione-S-Trfase_C_sf"/>
</dbReference>
<protein>
    <submittedName>
        <fullName evidence="6">Glutathione S-transferase family protein</fullName>
    </submittedName>
</protein>
<evidence type="ECO:0000256" key="2">
    <source>
        <dbReference type="ARBA" id="ARBA00022490"/>
    </source>
</evidence>
<dbReference type="Gene3D" id="3.40.30.10">
    <property type="entry name" value="Glutaredoxin"/>
    <property type="match status" value="1"/>
</dbReference>
<evidence type="ECO:0000259" key="4">
    <source>
        <dbReference type="PROSITE" id="PS50404"/>
    </source>
</evidence>
<dbReference type="InterPro" id="IPR010987">
    <property type="entry name" value="Glutathione-S-Trfase_C-like"/>
</dbReference>
<evidence type="ECO:0000313" key="7">
    <source>
        <dbReference type="Proteomes" id="UP000297564"/>
    </source>
</evidence>
<dbReference type="PROSITE" id="PS50405">
    <property type="entry name" value="GST_CTER"/>
    <property type="match status" value="1"/>
</dbReference>
<dbReference type="InterPro" id="IPR051369">
    <property type="entry name" value="GST_Theta"/>
</dbReference>
<dbReference type="PANTHER" id="PTHR43917:SF8">
    <property type="entry name" value="GH16740P-RELATED"/>
    <property type="match status" value="1"/>
</dbReference>
<dbReference type="OrthoDB" id="3828095at2"/>
<dbReference type="InterPro" id="IPR036249">
    <property type="entry name" value="Thioredoxin-like_sf"/>
</dbReference>
<dbReference type="SFLD" id="SFLDG00358">
    <property type="entry name" value="Main_(cytGST)"/>
    <property type="match status" value="1"/>
</dbReference>
<reference evidence="6 7" key="1">
    <citation type="submission" date="2019-03" db="EMBL/GenBank/DDBJ databases">
        <title>Ramlibacter rhizophilus CCTCC AB2015357, whole genome shotgun sequence.</title>
        <authorList>
            <person name="Zhang X."/>
            <person name="Feng G."/>
            <person name="Zhu H."/>
        </authorList>
    </citation>
    <scope>NUCLEOTIDE SEQUENCE [LARGE SCALE GENOMIC DNA]</scope>
    <source>
        <strain evidence="6 7">CCTCC AB2015357</strain>
    </source>
</reference>
<dbReference type="InterPro" id="IPR004045">
    <property type="entry name" value="Glutathione_S-Trfase_N"/>
</dbReference>